<organism evidence="4 5">
    <name type="scientific">Loxostege sticticalis</name>
    <name type="common">Beet webworm moth</name>
    <dbReference type="NCBI Taxonomy" id="481309"/>
    <lineage>
        <taxon>Eukaryota</taxon>
        <taxon>Metazoa</taxon>
        <taxon>Ecdysozoa</taxon>
        <taxon>Arthropoda</taxon>
        <taxon>Hexapoda</taxon>
        <taxon>Insecta</taxon>
        <taxon>Pterygota</taxon>
        <taxon>Neoptera</taxon>
        <taxon>Endopterygota</taxon>
        <taxon>Lepidoptera</taxon>
        <taxon>Glossata</taxon>
        <taxon>Ditrysia</taxon>
        <taxon>Pyraloidea</taxon>
        <taxon>Crambidae</taxon>
        <taxon>Pyraustinae</taxon>
        <taxon>Loxostege</taxon>
    </lineage>
</organism>
<keyword evidence="2" id="KW-0812">Transmembrane</keyword>
<sequence>MYLLLYFCIILFIPHLSGKNLLTETTNIIDHNTHSNNSSSVTQKEDSAITNVTLNTEGGSVKPELPPISLPKESHPDLTNFDKEIIGKSKEKSVVPRKGVHYDSVEDNPTNINNLNHTKERIDSTIVDSKPINDKVIAASMQPSTSKSSTKPPSSAAEVTKDIKASTPQSSIPAVPKKPLVLSSEAISETDRRVQMEKAKTESSSKTVVSDQLPSPSMKYEPATHSSHPDMVMPIVITMLVVPMFAVLGYMALRRGQEAWKNRHYKRMDFLLDGMYND</sequence>
<dbReference type="Proteomes" id="UP001549921">
    <property type="component" value="Unassembled WGS sequence"/>
</dbReference>
<protein>
    <submittedName>
        <fullName evidence="4">Uncharacterized protein</fullName>
    </submittedName>
</protein>
<dbReference type="AlphaFoldDB" id="A0ABD0TBN8"/>
<feature type="region of interest" description="Disordered" evidence="1">
    <location>
        <begin position="139"/>
        <end position="226"/>
    </location>
</feature>
<evidence type="ECO:0000256" key="3">
    <source>
        <dbReference type="SAM" id="SignalP"/>
    </source>
</evidence>
<keyword evidence="2" id="KW-0472">Membrane</keyword>
<accession>A0ABD0TBN8</accession>
<evidence type="ECO:0000313" key="5">
    <source>
        <dbReference type="Proteomes" id="UP001549921"/>
    </source>
</evidence>
<feature type="chain" id="PRO_5044815006" evidence="3">
    <location>
        <begin position="19"/>
        <end position="278"/>
    </location>
</feature>
<comment type="caution">
    <text evidence="4">The sequence shown here is derived from an EMBL/GenBank/DDBJ whole genome shotgun (WGS) entry which is preliminary data.</text>
</comment>
<feature type="region of interest" description="Disordered" evidence="1">
    <location>
        <begin position="58"/>
        <end position="77"/>
    </location>
</feature>
<keyword evidence="2" id="KW-1133">Transmembrane helix</keyword>
<proteinExistence type="predicted"/>
<evidence type="ECO:0000256" key="2">
    <source>
        <dbReference type="SAM" id="Phobius"/>
    </source>
</evidence>
<reference evidence="4 5" key="1">
    <citation type="submission" date="2024-06" db="EMBL/GenBank/DDBJ databases">
        <title>A chromosome-level genome assembly of beet webworm, Loxostege sticticalis.</title>
        <authorList>
            <person name="Zhang Y."/>
        </authorList>
    </citation>
    <scope>NUCLEOTIDE SEQUENCE [LARGE SCALE GENOMIC DNA]</scope>
    <source>
        <strain evidence="4">AQ028</strain>
        <tissue evidence="4">Male pupae</tissue>
    </source>
</reference>
<name>A0ABD0TBN8_LOXSC</name>
<dbReference type="EMBL" id="JBEDNZ010000008">
    <property type="protein sequence ID" value="KAL0839445.1"/>
    <property type="molecule type" value="Genomic_DNA"/>
</dbReference>
<evidence type="ECO:0000313" key="4">
    <source>
        <dbReference type="EMBL" id="KAL0839445.1"/>
    </source>
</evidence>
<feature type="compositionally biased region" description="Basic and acidic residues" evidence="1">
    <location>
        <begin position="189"/>
        <end position="203"/>
    </location>
</feature>
<feature type="signal peptide" evidence="3">
    <location>
        <begin position="1"/>
        <end position="18"/>
    </location>
</feature>
<keyword evidence="3" id="KW-0732">Signal</keyword>
<feature type="compositionally biased region" description="Low complexity" evidence="1">
    <location>
        <begin position="143"/>
        <end position="155"/>
    </location>
</feature>
<gene>
    <name evidence="4" type="ORF">ABMA28_016160</name>
</gene>
<feature type="transmembrane region" description="Helical" evidence="2">
    <location>
        <begin position="231"/>
        <end position="253"/>
    </location>
</feature>
<feature type="compositionally biased region" description="Polar residues" evidence="1">
    <location>
        <begin position="204"/>
        <end position="215"/>
    </location>
</feature>
<evidence type="ECO:0000256" key="1">
    <source>
        <dbReference type="SAM" id="MobiDB-lite"/>
    </source>
</evidence>